<reference evidence="8 9" key="1">
    <citation type="submission" date="2017-02" db="EMBL/GenBank/DDBJ databases">
        <authorList>
            <person name="Peterson S.W."/>
        </authorList>
    </citation>
    <scope>NUCLEOTIDE SEQUENCE [LARGE SCALE GENOMIC DNA]</scope>
    <source>
        <strain evidence="8 9">DSM 22899</strain>
    </source>
</reference>
<dbReference type="InterPro" id="IPR010994">
    <property type="entry name" value="RuvA_2-like"/>
</dbReference>
<dbReference type="GO" id="GO:0046872">
    <property type="term" value="F:metal ion binding"/>
    <property type="evidence" value="ECO:0007669"/>
    <property type="project" value="UniProtKB-KW"/>
</dbReference>
<evidence type="ECO:0000256" key="1">
    <source>
        <dbReference type="ARBA" id="ARBA00022670"/>
    </source>
</evidence>
<gene>
    <name evidence="8" type="ORF">SAMN05660226_03185</name>
</gene>
<evidence type="ECO:0000256" key="2">
    <source>
        <dbReference type="ARBA" id="ARBA00022723"/>
    </source>
</evidence>
<keyword evidence="2" id="KW-0479">Metal-binding</keyword>
<dbReference type="SUPFAM" id="SSF102712">
    <property type="entry name" value="JAB1/MPN domain"/>
    <property type="match status" value="1"/>
</dbReference>
<proteinExistence type="inferred from homology"/>
<dbReference type="STRING" id="623280.SAMN05660226_03185"/>
<feature type="domain" description="MPN" evidence="7">
    <location>
        <begin position="109"/>
        <end position="231"/>
    </location>
</feature>
<evidence type="ECO:0000313" key="8">
    <source>
        <dbReference type="EMBL" id="SKB79358.1"/>
    </source>
</evidence>
<keyword evidence="1" id="KW-0645">Protease</keyword>
<keyword evidence="4" id="KW-0862">Zinc</keyword>
<dbReference type="PANTHER" id="PTHR30471:SF3">
    <property type="entry name" value="UPF0758 PROTEIN YEES-RELATED"/>
    <property type="match status" value="1"/>
</dbReference>
<dbReference type="NCBIfam" id="TIGR00608">
    <property type="entry name" value="radc"/>
    <property type="match status" value="1"/>
</dbReference>
<evidence type="ECO:0000256" key="4">
    <source>
        <dbReference type="ARBA" id="ARBA00022833"/>
    </source>
</evidence>
<keyword evidence="3" id="KW-0378">Hydrolase</keyword>
<dbReference type="NCBIfam" id="NF000642">
    <property type="entry name" value="PRK00024.1"/>
    <property type="match status" value="1"/>
</dbReference>
<comment type="similarity">
    <text evidence="6">Belongs to the UPF0758 family.</text>
</comment>
<dbReference type="PROSITE" id="PS50249">
    <property type="entry name" value="MPN"/>
    <property type="match status" value="1"/>
</dbReference>
<evidence type="ECO:0000259" key="7">
    <source>
        <dbReference type="PROSITE" id="PS50249"/>
    </source>
</evidence>
<dbReference type="Pfam" id="PF04002">
    <property type="entry name" value="RadC"/>
    <property type="match status" value="1"/>
</dbReference>
<evidence type="ECO:0000256" key="3">
    <source>
        <dbReference type="ARBA" id="ARBA00022801"/>
    </source>
</evidence>
<dbReference type="CDD" id="cd08071">
    <property type="entry name" value="MPN_DUF2466"/>
    <property type="match status" value="1"/>
</dbReference>
<dbReference type="RefSeq" id="WP_079717828.1">
    <property type="nucleotide sequence ID" value="NZ_FUYS01000008.1"/>
</dbReference>
<sequence>MDKLSRVTIKRWAEADRPREKLLEQGRRALTDAELLAILIGSGSRTESAVDLCRRILHERGNDLNNLSRLSVSELCRYKGIGEAKAISIVAALELGRRRKGRKEEERPMLNNSRRVYEYLEHVYKDLPYEEFWVLFLGGGCKLIAKQLIGKGGNDFTPVDIKQVLRLALEYRATSLVLTHNHPSGSLKPSTMDTQLTNKLTEAAKYFDYSINDHVIFTNSGYYSFRDNGLL</sequence>
<keyword evidence="9" id="KW-1185">Reference proteome</keyword>
<dbReference type="SUPFAM" id="SSF47781">
    <property type="entry name" value="RuvA domain 2-like"/>
    <property type="match status" value="1"/>
</dbReference>
<dbReference type="AlphaFoldDB" id="A0A1T5E5T1"/>
<name>A0A1T5E5T1_9SPHI</name>
<dbReference type="Gene3D" id="3.40.140.10">
    <property type="entry name" value="Cytidine Deaminase, domain 2"/>
    <property type="match status" value="1"/>
</dbReference>
<protein>
    <submittedName>
        <fullName evidence="8">DNA repair protein RadC</fullName>
    </submittedName>
</protein>
<evidence type="ECO:0000313" key="9">
    <source>
        <dbReference type="Proteomes" id="UP000190541"/>
    </source>
</evidence>
<evidence type="ECO:0000256" key="5">
    <source>
        <dbReference type="ARBA" id="ARBA00023049"/>
    </source>
</evidence>
<dbReference type="PROSITE" id="PS01302">
    <property type="entry name" value="UPF0758"/>
    <property type="match status" value="1"/>
</dbReference>
<evidence type="ECO:0000256" key="6">
    <source>
        <dbReference type="RuleBase" id="RU003797"/>
    </source>
</evidence>
<dbReference type="InterPro" id="IPR037518">
    <property type="entry name" value="MPN"/>
</dbReference>
<accession>A0A1T5E5T1</accession>
<dbReference type="InterPro" id="IPR046778">
    <property type="entry name" value="UPF0758_N"/>
</dbReference>
<dbReference type="Pfam" id="PF20582">
    <property type="entry name" value="UPF0758_N"/>
    <property type="match status" value="1"/>
</dbReference>
<dbReference type="GO" id="GO:0008237">
    <property type="term" value="F:metallopeptidase activity"/>
    <property type="evidence" value="ECO:0007669"/>
    <property type="project" value="UniProtKB-KW"/>
</dbReference>
<dbReference type="EMBL" id="FUYS01000008">
    <property type="protein sequence ID" value="SKB79358.1"/>
    <property type="molecule type" value="Genomic_DNA"/>
</dbReference>
<dbReference type="InterPro" id="IPR020891">
    <property type="entry name" value="UPF0758_CS"/>
</dbReference>
<dbReference type="PANTHER" id="PTHR30471">
    <property type="entry name" value="DNA REPAIR PROTEIN RADC"/>
    <property type="match status" value="1"/>
</dbReference>
<dbReference type="InterPro" id="IPR001405">
    <property type="entry name" value="UPF0758"/>
</dbReference>
<keyword evidence="5" id="KW-0482">Metalloprotease</keyword>
<organism evidence="8 9">
    <name type="scientific">Parapedobacter luteus</name>
    <dbReference type="NCBI Taxonomy" id="623280"/>
    <lineage>
        <taxon>Bacteria</taxon>
        <taxon>Pseudomonadati</taxon>
        <taxon>Bacteroidota</taxon>
        <taxon>Sphingobacteriia</taxon>
        <taxon>Sphingobacteriales</taxon>
        <taxon>Sphingobacteriaceae</taxon>
        <taxon>Parapedobacter</taxon>
    </lineage>
</organism>
<dbReference type="GO" id="GO:0006508">
    <property type="term" value="P:proteolysis"/>
    <property type="evidence" value="ECO:0007669"/>
    <property type="project" value="UniProtKB-KW"/>
</dbReference>
<dbReference type="OrthoDB" id="9804482at2"/>
<dbReference type="InterPro" id="IPR025657">
    <property type="entry name" value="RadC_JAB"/>
</dbReference>
<dbReference type="Proteomes" id="UP000190541">
    <property type="component" value="Unassembled WGS sequence"/>
</dbReference>